<accession>A0ABM1DPA6</accession>
<evidence type="ECO:0000256" key="2">
    <source>
        <dbReference type="ARBA" id="ARBA00022801"/>
    </source>
</evidence>
<feature type="compositionally biased region" description="Polar residues" evidence="5">
    <location>
        <begin position="894"/>
        <end position="903"/>
    </location>
</feature>
<dbReference type="PANTHER" id="PTHR12341:SF7">
    <property type="entry name" value="5'-3' EXORIBONUCLEASE 1"/>
    <property type="match status" value="1"/>
</dbReference>
<evidence type="ECO:0000256" key="1">
    <source>
        <dbReference type="ARBA" id="ARBA00022722"/>
    </source>
</evidence>
<dbReference type="Proteomes" id="UP000695022">
    <property type="component" value="Unplaced"/>
</dbReference>
<dbReference type="PANTHER" id="PTHR12341">
    <property type="entry name" value="5'-&gt;3' EXORIBONUCLEASE"/>
    <property type="match status" value="1"/>
</dbReference>
<proteinExistence type="inferred from homology"/>
<evidence type="ECO:0000259" key="7">
    <source>
        <dbReference type="Pfam" id="PF17846"/>
    </source>
</evidence>
<evidence type="ECO:0000256" key="3">
    <source>
        <dbReference type="ARBA" id="ARBA00022839"/>
    </source>
</evidence>
<feature type="compositionally biased region" description="Basic residues" evidence="5">
    <location>
        <begin position="1469"/>
        <end position="1481"/>
    </location>
</feature>
<feature type="compositionally biased region" description="Basic and acidic residues" evidence="5">
    <location>
        <begin position="1023"/>
        <end position="1032"/>
    </location>
</feature>
<evidence type="ECO:0000259" key="8">
    <source>
        <dbReference type="Pfam" id="PF18129"/>
    </source>
</evidence>
<feature type="domain" description="Exoribonuclease Xrn1 D2/D3" evidence="9">
    <location>
        <begin position="529"/>
        <end position="747"/>
    </location>
</feature>
<feature type="compositionally biased region" description="Polar residues" evidence="5">
    <location>
        <begin position="1442"/>
        <end position="1456"/>
    </location>
</feature>
<feature type="compositionally biased region" description="Polar residues" evidence="5">
    <location>
        <begin position="988"/>
        <end position="1000"/>
    </location>
</feature>
<dbReference type="GeneID" id="106804901"/>
<dbReference type="Gene3D" id="2.170.260.40">
    <property type="match status" value="1"/>
</dbReference>
<evidence type="ECO:0000313" key="11">
    <source>
        <dbReference type="RefSeq" id="XP_014661777.1"/>
    </source>
</evidence>
<feature type="region of interest" description="Disordered" evidence="5">
    <location>
        <begin position="1374"/>
        <end position="1492"/>
    </location>
</feature>
<dbReference type="InterPro" id="IPR041412">
    <property type="entry name" value="Xrn1_helical"/>
</dbReference>
<feature type="compositionally biased region" description="Pro residues" evidence="5">
    <location>
        <begin position="1275"/>
        <end position="1295"/>
    </location>
</feature>
<dbReference type="Pfam" id="PF18129">
    <property type="entry name" value="SH3_12"/>
    <property type="match status" value="1"/>
</dbReference>
<dbReference type="Pfam" id="PF03159">
    <property type="entry name" value="XRN_N"/>
    <property type="match status" value="1"/>
</dbReference>
<feature type="domain" description="Xrn1 helical" evidence="7">
    <location>
        <begin position="368"/>
        <end position="424"/>
    </location>
</feature>
<dbReference type="InterPro" id="IPR004859">
    <property type="entry name" value="Xrn1_N"/>
</dbReference>
<evidence type="ECO:0000256" key="5">
    <source>
        <dbReference type="SAM" id="MobiDB-lite"/>
    </source>
</evidence>
<feature type="domain" description="Xrn1 N-terminal" evidence="6">
    <location>
        <begin position="1"/>
        <end position="227"/>
    </location>
</feature>
<evidence type="ECO:0000259" key="9">
    <source>
        <dbReference type="Pfam" id="PF18334"/>
    </source>
</evidence>
<reference evidence="11" key="1">
    <citation type="submission" date="2025-08" db="UniProtKB">
        <authorList>
            <consortium name="RefSeq"/>
        </authorList>
    </citation>
    <scope>IDENTIFICATION</scope>
</reference>
<feature type="compositionally biased region" description="Low complexity" evidence="5">
    <location>
        <begin position="1037"/>
        <end position="1083"/>
    </location>
</feature>
<dbReference type="InterPro" id="IPR027073">
    <property type="entry name" value="5_3_exoribonuclease"/>
</dbReference>
<evidence type="ECO:0000313" key="10">
    <source>
        <dbReference type="Proteomes" id="UP000695022"/>
    </source>
</evidence>
<dbReference type="Gene3D" id="2.30.30.750">
    <property type="match status" value="1"/>
</dbReference>
<dbReference type="InterPro" id="IPR041106">
    <property type="entry name" value="XRN1_D2_D3"/>
</dbReference>
<dbReference type="Pfam" id="PF17846">
    <property type="entry name" value="XRN_M"/>
    <property type="match status" value="2"/>
</dbReference>
<dbReference type="Gene3D" id="3.40.50.12390">
    <property type="match status" value="1"/>
</dbReference>
<dbReference type="InterPro" id="IPR047008">
    <property type="entry name" value="XRN1_SH3_sf"/>
</dbReference>
<dbReference type="InterPro" id="IPR041385">
    <property type="entry name" value="SH3_12"/>
</dbReference>
<evidence type="ECO:0000256" key="4">
    <source>
        <dbReference type="ARBA" id="ARBA00038299"/>
    </source>
</evidence>
<feature type="region of interest" description="Disordered" evidence="5">
    <location>
        <begin position="963"/>
        <end position="1089"/>
    </location>
</feature>
<dbReference type="Gene3D" id="1.25.40.1050">
    <property type="match status" value="1"/>
</dbReference>
<keyword evidence="2" id="KW-0378">Hydrolase</keyword>
<keyword evidence="10" id="KW-1185">Reference proteome</keyword>
<dbReference type="InterPro" id="IPR047007">
    <property type="entry name" value="XRN1_D1_sf"/>
</dbReference>
<protein>
    <submittedName>
        <fullName evidence="11">5'-3' exoribonuclease 1-like</fullName>
    </submittedName>
</protein>
<dbReference type="Pfam" id="PF18334">
    <property type="entry name" value="XRN1_D2_D3"/>
    <property type="match status" value="1"/>
</dbReference>
<feature type="compositionally biased region" description="Polar residues" evidence="5">
    <location>
        <begin position="873"/>
        <end position="884"/>
    </location>
</feature>
<comment type="similarity">
    <text evidence="4">Belongs to the 5'-3' exonuclease family.</text>
</comment>
<keyword evidence="1" id="KW-0540">Nuclease</keyword>
<feature type="compositionally biased region" description="Polar residues" evidence="5">
    <location>
        <begin position="918"/>
        <end position="928"/>
    </location>
</feature>
<name>A0ABM1DPA6_PRICU</name>
<feature type="compositionally biased region" description="Polar residues" evidence="5">
    <location>
        <begin position="963"/>
        <end position="979"/>
    </location>
</feature>
<keyword evidence="3" id="KW-0269">Exonuclease</keyword>
<feature type="domain" description="5'-3' exoribonuclease 1 SH3-like" evidence="8">
    <location>
        <begin position="776"/>
        <end position="845"/>
    </location>
</feature>
<dbReference type="CDD" id="cd18673">
    <property type="entry name" value="PIN_XRN1-2-like"/>
    <property type="match status" value="1"/>
</dbReference>
<organism evidence="10 11">
    <name type="scientific">Priapulus caudatus</name>
    <name type="common">Priapulid worm</name>
    <dbReference type="NCBI Taxonomy" id="37621"/>
    <lineage>
        <taxon>Eukaryota</taxon>
        <taxon>Metazoa</taxon>
        <taxon>Ecdysozoa</taxon>
        <taxon>Scalidophora</taxon>
        <taxon>Priapulida</taxon>
        <taxon>Priapulimorpha</taxon>
        <taxon>Priapulimorphida</taxon>
        <taxon>Priapulidae</taxon>
        <taxon>Priapulus</taxon>
    </lineage>
</organism>
<feature type="domain" description="Xrn1 helical" evidence="7">
    <location>
        <begin position="232"/>
        <end position="329"/>
    </location>
</feature>
<sequence length="1492" mass="167897">MGVPKFYRWISERYPCLSEVVNDYQIPEFDNLYLDMNGIIHPCSHPNDDDAHFRISEEKIFQNIFHYLEVLFRSMKPKKVFFMAVDGVAPRAKMNQQRGRRFRSAKEAEELIKQALQKGEALPSEERFDSNCITPGTSFMVKLHEQLKYFVNMKITHDKMWQGLRIYLSGHETPGEGEHKIMQFIRHEKSQPGYDPNTRHCLYGLDADLIILGLVSHEPHFSLLREEVKFGGKSQKRFYPHNYAPYMSDITDFADFNVELDMGTPFLPYEQLLAVLPPASKKLVPAPLQKLMVDDNSPIIDFYPPEFKSDLNGKKQEWEAVVLIPFIEEVVRIQCPEDQVYHLLHLSLMRDYLEYEFAELKGALSFPFDLEQVINDWVLMGFLVGNDFIPHLPHMHIHDNALPILWKTYINVMPRLDGEISIAKGVKVGISVGPKDMDQEDLDSDMQRQWKQQVNALSTRCHDRWGVKIGDTHLLLDVRPISGKKYVCEDDGRVTLEKQWVEKPIPMVYQLCAKDLIVEGPTYKQFKTIDEFYSVGSDCFMLGQPHYGCMGQVLEIDPKYKGRIRIKVEVLPDLNLTPVKGRENELRIKWMPGYVAAKHLCVSSSIVSRITGSLYLIKGPRGHPDPQNAKIGLNLKLNKTNKEVPGYTKKMDDNWYYSPKVLEDVERYMEKFPELFESLANYSHDVYEEDIYPNSNGEKGKEIVRFITTLGCSKLPPEEIGTKYLAEPLVRAIEDEAKKLREARTPGKTVKMQVRSHLIYRPIDNPGSLQADTTTTYALWDRVVNARDGYSVPLGLRGTVVGILPGATSAYVLYEVVFDEAFPNAITIRGSSDCGYRLPAFALINLSHGERKLRGEQTPEAGRGRNEPRAAQQRFNHSPNSPFVPQQKIHQPGSYPQNTQPQFVTPRGPKKYSPLPQPTHQAVQTSGGYTHRQKNLPPRLQPKPQATDEFSQMWQQLQLAPSNGNVAPQTLPPSVNTAVPMSKENVPSVRQSAVDQQRQAWQGIGPSLQQAAKALGKSNITAERSRAAHENEPLAPPQQQQQPQDQKPLQPQEKQQPWQQQTQQQQPAKQQPWQQQQQKQLTQSKKEDVEDSTKALKQLLNIKCEGDVPSEGATNSNVDAVQYGIPVSVEDLFKTASEAALIRQQQQQQPRVQQRPIMHPQVQAPIQPMLQKTQMAAHVQPNRVSAQGNQAAISALGGRQQPRRAVYDLAMWCQGVGLHPPHYEYISQGSDVFAKLTLSNGLRCQGSMMRSRDQAAESAAAVTLMHVGSNNPAMVRPPPLTAGFSPRPPPPPGGYPGPRGLHQIQNSSVHAANMHPINYSSNVLAPARFVPPVMPHAGIMMNVGGTFPRSPQASGGMEQRDLTGQALAQRPVDFNKSEASSDSPRTPQKSSGGIPAAFIPLQVQKQQTPVRKKSAEVIVGEQPMASTTTRRSAGTKVAEASSAGSTQERLQTTNLFQPEQKPKDAQPKQKPKPRQPRKSRLAIKFSTTGEQI</sequence>
<dbReference type="RefSeq" id="XP_014661777.1">
    <property type="nucleotide sequence ID" value="XM_014806291.1"/>
</dbReference>
<feature type="compositionally biased region" description="Polar residues" evidence="5">
    <location>
        <begin position="1377"/>
        <end position="1391"/>
    </location>
</feature>
<feature type="compositionally biased region" description="Basic and acidic residues" evidence="5">
    <location>
        <begin position="852"/>
        <end position="868"/>
    </location>
</feature>
<feature type="region of interest" description="Disordered" evidence="5">
    <location>
        <begin position="852"/>
        <end position="948"/>
    </location>
</feature>
<evidence type="ECO:0000259" key="6">
    <source>
        <dbReference type="Pfam" id="PF03159"/>
    </source>
</evidence>
<gene>
    <name evidence="11" type="primary">LOC106804901</name>
</gene>
<feature type="region of interest" description="Disordered" evidence="5">
    <location>
        <begin position="1272"/>
        <end position="1302"/>
    </location>
</feature>